<keyword evidence="9" id="KW-1185">Reference proteome</keyword>
<comment type="cofactor">
    <cofactor evidence="1">
        <name>FAD</name>
        <dbReference type="ChEBI" id="CHEBI:57692"/>
    </cofactor>
</comment>
<dbReference type="Gene3D" id="3.30.70.2450">
    <property type="match status" value="1"/>
</dbReference>
<dbReference type="InterPro" id="IPR038220">
    <property type="entry name" value="PHOX_C_sf"/>
</dbReference>
<reference evidence="8 9" key="1">
    <citation type="submission" date="2014-04" db="EMBL/GenBank/DDBJ databases">
        <authorList>
            <consortium name="DOE Joint Genome Institute"/>
            <person name="Kuo A."/>
            <person name="Kohler A."/>
            <person name="Costa M.D."/>
            <person name="Nagy L.G."/>
            <person name="Floudas D."/>
            <person name="Copeland A."/>
            <person name="Barry K.W."/>
            <person name="Cichocki N."/>
            <person name="Veneault-Fourrey C."/>
            <person name="LaButti K."/>
            <person name="Lindquist E.A."/>
            <person name="Lipzen A."/>
            <person name="Lundell T."/>
            <person name="Morin E."/>
            <person name="Murat C."/>
            <person name="Sun H."/>
            <person name="Tunlid A."/>
            <person name="Henrissat B."/>
            <person name="Grigoriev I.V."/>
            <person name="Hibbett D.S."/>
            <person name="Martin F."/>
            <person name="Nordberg H.P."/>
            <person name="Cantor M.N."/>
            <person name="Hua S.X."/>
        </authorList>
    </citation>
    <scope>NUCLEOTIDE SEQUENCE [LARGE SCALE GENOMIC DNA]</scope>
    <source>
        <strain evidence="8 9">441</strain>
    </source>
</reference>
<evidence type="ECO:0000256" key="3">
    <source>
        <dbReference type="ARBA" id="ARBA00022630"/>
    </source>
</evidence>
<name>A0A0C9YVM4_9AGAM</name>
<evidence type="ECO:0000259" key="6">
    <source>
        <dbReference type="Pfam" id="PF01494"/>
    </source>
</evidence>
<evidence type="ECO:0000256" key="4">
    <source>
        <dbReference type="ARBA" id="ARBA00022827"/>
    </source>
</evidence>
<dbReference type="Gene3D" id="3.40.30.20">
    <property type="match status" value="1"/>
</dbReference>
<dbReference type="InterPro" id="IPR012941">
    <property type="entry name" value="Phe_hydrox_C_dim_dom"/>
</dbReference>
<dbReference type="HOGENOM" id="CLU_009665_20_3_1"/>
<dbReference type="SUPFAM" id="SSF51905">
    <property type="entry name" value="FAD/NAD(P)-binding domain"/>
    <property type="match status" value="1"/>
</dbReference>
<dbReference type="InterPro" id="IPR002938">
    <property type="entry name" value="FAD-bd"/>
</dbReference>
<accession>A0A0C9YVM4</accession>
<evidence type="ECO:0000313" key="8">
    <source>
        <dbReference type="EMBL" id="KIK20851.1"/>
    </source>
</evidence>
<dbReference type="STRING" id="765257.A0A0C9YVM4"/>
<keyword evidence="3" id="KW-0285">Flavoprotein</keyword>
<dbReference type="Gene3D" id="3.50.50.60">
    <property type="entry name" value="FAD/NAD(P)-binding domain"/>
    <property type="match status" value="1"/>
</dbReference>
<evidence type="ECO:0000256" key="2">
    <source>
        <dbReference type="ARBA" id="ARBA00007801"/>
    </source>
</evidence>
<reference evidence="9" key="2">
    <citation type="submission" date="2015-01" db="EMBL/GenBank/DDBJ databases">
        <title>Evolutionary Origins and Diversification of the Mycorrhizal Mutualists.</title>
        <authorList>
            <consortium name="DOE Joint Genome Institute"/>
            <consortium name="Mycorrhizal Genomics Consortium"/>
            <person name="Kohler A."/>
            <person name="Kuo A."/>
            <person name="Nagy L.G."/>
            <person name="Floudas D."/>
            <person name="Copeland A."/>
            <person name="Barry K.W."/>
            <person name="Cichocki N."/>
            <person name="Veneault-Fourrey C."/>
            <person name="LaButti K."/>
            <person name="Lindquist E.A."/>
            <person name="Lipzen A."/>
            <person name="Lundell T."/>
            <person name="Morin E."/>
            <person name="Murat C."/>
            <person name="Riley R."/>
            <person name="Ohm R."/>
            <person name="Sun H."/>
            <person name="Tunlid A."/>
            <person name="Henrissat B."/>
            <person name="Grigoriev I.V."/>
            <person name="Hibbett D.S."/>
            <person name="Martin F."/>
        </authorList>
    </citation>
    <scope>NUCLEOTIDE SEQUENCE [LARGE SCALE GENOMIC DNA]</scope>
    <source>
        <strain evidence="9">441</strain>
    </source>
</reference>
<organism evidence="8 9">
    <name type="scientific">Pisolithus microcarpus 441</name>
    <dbReference type="NCBI Taxonomy" id="765257"/>
    <lineage>
        <taxon>Eukaryota</taxon>
        <taxon>Fungi</taxon>
        <taxon>Dikarya</taxon>
        <taxon>Basidiomycota</taxon>
        <taxon>Agaricomycotina</taxon>
        <taxon>Agaricomycetes</taxon>
        <taxon>Agaricomycetidae</taxon>
        <taxon>Boletales</taxon>
        <taxon>Sclerodermatineae</taxon>
        <taxon>Pisolithaceae</taxon>
        <taxon>Pisolithus</taxon>
    </lineage>
</organism>
<feature type="domain" description="Phenol hydroxylase-like C-terminal dimerisation" evidence="7">
    <location>
        <begin position="579"/>
        <end position="627"/>
    </location>
</feature>
<protein>
    <recommendedName>
        <fullName evidence="10">FAD-binding domain-containing protein</fullName>
    </recommendedName>
</protein>
<dbReference type="PANTHER" id="PTHR43004">
    <property type="entry name" value="TRK SYSTEM POTASSIUM UPTAKE PROTEIN"/>
    <property type="match status" value="1"/>
</dbReference>
<dbReference type="OrthoDB" id="2690153at2759"/>
<evidence type="ECO:0000259" key="7">
    <source>
        <dbReference type="Pfam" id="PF07976"/>
    </source>
</evidence>
<dbReference type="PRINTS" id="PR00420">
    <property type="entry name" value="RNGMNOXGNASE"/>
</dbReference>
<keyword evidence="5" id="KW-0560">Oxidoreductase</keyword>
<dbReference type="Pfam" id="PF07976">
    <property type="entry name" value="Phe_hydrox_dim"/>
    <property type="match status" value="1"/>
</dbReference>
<proteinExistence type="inferred from homology"/>
<sequence>MTSPLTTNQPHITLRKSLTMAACATPVLVVGAGPTGLAAALTLAQNNVPVRIIEKELQHRRGQRGPGIQPRTFEVFHFLRVPEINERATLIPPLQEHNKGSLEALKTFTMSPYTEPTPAIPYYNPKLIGQQTLEAILREHLAKFGCTVELGTRLASFTQDDKSVRAKIFKHRTDQAEEVEEEVEAAYLIGADGAKGVTRKQLQLTFVGSTWEDASVVLGDIRLEVKGLDREHWHHFGTMSHDMISLRPTDELGKDGYQFLVGSRVRELKGLSQDEEALVNCIRELIGLGDDVKVKEVLWASEFRPNMRMVNKFGVGRVFVGGDAAHVYSPTGGQGLNTSVQDAFNLSWKFALVYKGLSPASLLDTYTTERLPVITEMLGLTTEILKLTYGESKTEDTHVASTGDNENAKKVESNLERAKHRGKNMYMLGVNCRTSPLVVDEFAPTPASGAAVVHDAYGNIQEGILRAGDRAPDAPGLVPVVKSNRAASNTLVSSLLPTKGLESTRLFDIFAPTYHTILIFAPVSADPVVSSVLAALQHCIPENGLVRLLVVLPNTLPNSDGGVETSSAQNQAHGAEVLVDRAGHAYRGYLIENDEVKVVVVRPDGVVGAIVHGAEGLERYFHGVFGKKDAGAGKEAL</sequence>
<keyword evidence="4" id="KW-0274">FAD</keyword>
<dbReference type="PANTHER" id="PTHR43004:SF19">
    <property type="entry name" value="BINDING MONOOXYGENASE, PUTATIVE (JCVI)-RELATED"/>
    <property type="match status" value="1"/>
</dbReference>
<evidence type="ECO:0000313" key="9">
    <source>
        <dbReference type="Proteomes" id="UP000054018"/>
    </source>
</evidence>
<dbReference type="GO" id="GO:0071949">
    <property type="term" value="F:FAD binding"/>
    <property type="evidence" value="ECO:0007669"/>
    <property type="project" value="InterPro"/>
</dbReference>
<evidence type="ECO:0008006" key="10">
    <source>
        <dbReference type="Google" id="ProtNLM"/>
    </source>
</evidence>
<gene>
    <name evidence="8" type="ORF">PISMIDRAFT_570162</name>
</gene>
<dbReference type="InterPro" id="IPR036188">
    <property type="entry name" value="FAD/NAD-bd_sf"/>
</dbReference>
<dbReference type="AlphaFoldDB" id="A0A0C9YVM4"/>
<dbReference type="EMBL" id="KN833758">
    <property type="protein sequence ID" value="KIK20851.1"/>
    <property type="molecule type" value="Genomic_DNA"/>
</dbReference>
<dbReference type="InterPro" id="IPR050641">
    <property type="entry name" value="RIFMO-like"/>
</dbReference>
<evidence type="ECO:0000256" key="1">
    <source>
        <dbReference type="ARBA" id="ARBA00001974"/>
    </source>
</evidence>
<dbReference type="InterPro" id="IPR036249">
    <property type="entry name" value="Thioredoxin-like_sf"/>
</dbReference>
<dbReference type="GO" id="GO:0016709">
    <property type="term" value="F:oxidoreductase activity, acting on paired donors, with incorporation or reduction of molecular oxygen, NAD(P)H as one donor, and incorporation of one atom of oxygen"/>
    <property type="evidence" value="ECO:0007669"/>
    <property type="project" value="UniProtKB-ARBA"/>
</dbReference>
<comment type="similarity">
    <text evidence="2">Belongs to the PheA/TfdB FAD monooxygenase family.</text>
</comment>
<dbReference type="SUPFAM" id="SSF52833">
    <property type="entry name" value="Thioredoxin-like"/>
    <property type="match status" value="1"/>
</dbReference>
<dbReference type="Proteomes" id="UP000054018">
    <property type="component" value="Unassembled WGS sequence"/>
</dbReference>
<feature type="domain" description="FAD-binding" evidence="6">
    <location>
        <begin position="25"/>
        <end position="378"/>
    </location>
</feature>
<dbReference type="Pfam" id="PF01494">
    <property type="entry name" value="FAD_binding_3"/>
    <property type="match status" value="1"/>
</dbReference>
<evidence type="ECO:0000256" key="5">
    <source>
        <dbReference type="ARBA" id="ARBA00023002"/>
    </source>
</evidence>